<keyword evidence="17" id="KW-0443">Lipid metabolism</keyword>
<evidence type="ECO:0000256" key="6">
    <source>
        <dbReference type="ARBA" id="ARBA00012663"/>
    </source>
</evidence>
<dbReference type="PROSITE" id="PS51085">
    <property type="entry name" value="2FE2S_FER_2"/>
    <property type="match status" value="1"/>
</dbReference>
<dbReference type="CDD" id="cd06562">
    <property type="entry name" value="GH20_HexA_HexB-like"/>
    <property type="match status" value="1"/>
</dbReference>
<evidence type="ECO:0000256" key="1">
    <source>
        <dbReference type="ARBA" id="ARBA00001231"/>
    </source>
</evidence>
<comment type="subcellular location">
    <subcellularLocation>
        <location evidence="3">Mitochondrion</location>
    </subcellularLocation>
    <subcellularLocation>
        <location evidence="2">Nucleus</location>
    </subcellularLocation>
</comment>
<evidence type="ECO:0000256" key="28">
    <source>
        <dbReference type="ARBA" id="ARBA00054507"/>
    </source>
</evidence>
<evidence type="ECO:0000313" key="35">
    <source>
        <dbReference type="EMBL" id="KAI8039088.1"/>
    </source>
</evidence>
<evidence type="ECO:0000256" key="12">
    <source>
        <dbReference type="ARBA" id="ARBA00022884"/>
    </source>
</evidence>
<evidence type="ECO:0000313" key="36">
    <source>
        <dbReference type="Proteomes" id="UP001059596"/>
    </source>
</evidence>
<dbReference type="Pfam" id="PF02186">
    <property type="entry name" value="TFIIE_beta"/>
    <property type="match status" value="1"/>
</dbReference>
<feature type="compositionally biased region" description="Basic and acidic residues" evidence="31">
    <location>
        <begin position="238"/>
        <end position="248"/>
    </location>
</feature>
<evidence type="ECO:0000256" key="27">
    <source>
        <dbReference type="ARBA" id="ARBA00034078"/>
    </source>
</evidence>
<keyword evidence="10" id="KW-0732">Signal</keyword>
<dbReference type="SUPFAM" id="SSF54292">
    <property type="entry name" value="2Fe-2S ferredoxin-like"/>
    <property type="match status" value="1"/>
</dbReference>
<dbReference type="PANTHER" id="PTHR22600">
    <property type="entry name" value="BETA-HEXOSAMINIDASE"/>
    <property type="match status" value="1"/>
</dbReference>
<comment type="function">
    <text evidence="26">Recruits TFIIH to the initiation complex and stimulates the RNA polymerase II C-terminal domain kinase and DNA-dependent ATPase activities of TFIIH. Both TFIIH and TFIIE are required for promoter clearance by RNA polymerase.</text>
</comment>
<evidence type="ECO:0000256" key="14">
    <source>
        <dbReference type="ARBA" id="ARBA00023004"/>
    </source>
</evidence>
<dbReference type="SUPFAM" id="SSF46785">
    <property type="entry name" value="Winged helix' DNA-binding domain"/>
    <property type="match status" value="1"/>
</dbReference>
<dbReference type="GO" id="GO:0016231">
    <property type="term" value="F:beta-N-acetylglucosaminidase activity"/>
    <property type="evidence" value="ECO:0007669"/>
    <property type="project" value="TreeGrafter"/>
</dbReference>
<keyword evidence="11" id="KW-0378">Hydrolase</keyword>
<evidence type="ECO:0000256" key="22">
    <source>
        <dbReference type="ARBA" id="ARBA00023221"/>
    </source>
</evidence>
<feature type="compositionally biased region" description="Basic residues" evidence="31">
    <location>
        <begin position="26"/>
        <end position="38"/>
    </location>
</feature>
<organism evidence="35 36">
    <name type="scientific">Drosophila gunungcola</name>
    <name type="common">fruit fly</name>
    <dbReference type="NCBI Taxonomy" id="103775"/>
    <lineage>
        <taxon>Eukaryota</taxon>
        <taxon>Metazoa</taxon>
        <taxon>Ecdysozoa</taxon>
        <taxon>Arthropoda</taxon>
        <taxon>Hexapoda</taxon>
        <taxon>Insecta</taxon>
        <taxon>Pterygota</taxon>
        <taxon>Neoptera</taxon>
        <taxon>Endopterygota</taxon>
        <taxon>Diptera</taxon>
        <taxon>Brachycera</taxon>
        <taxon>Muscomorpha</taxon>
        <taxon>Ephydroidea</taxon>
        <taxon>Drosophilidae</taxon>
        <taxon>Drosophila</taxon>
        <taxon>Sophophora</taxon>
    </lineage>
</organism>
<dbReference type="GO" id="GO:0005739">
    <property type="term" value="C:mitochondrion"/>
    <property type="evidence" value="ECO:0007669"/>
    <property type="project" value="UniProtKB-SubCell"/>
</dbReference>
<dbReference type="FunFam" id="3.30.70.330:FF:000600">
    <property type="entry name" value="Uncharacterized protein, isoform A"/>
    <property type="match status" value="1"/>
</dbReference>
<keyword evidence="18" id="KW-0238">DNA-binding</keyword>
<dbReference type="Gene3D" id="3.10.20.30">
    <property type="match status" value="1"/>
</dbReference>
<keyword evidence="7" id="KW-0813">Transport</keyword>
<evidence type="ECO:0000256" key="10">
    <source>
        <dbReference type="ARBA" id="ARBA00022729"/>
    </source>
</evidence>
<dbReference type="Gene3D" id="1.10.10.10">
    <property type="entry name" value="Winged helix-like DNA-binding domain superfamily/Winged helix DNA-binding domain"/>
    <property type="match status" value="1"/>
</dbReference>
<dbReference type="InterPro" id="IPR029018">
    <property type="entry name" value="Hex-like_dom2"/>
</dbReference>
<keyword evidence="19" id="KW-0496">Mitochondrion</keyword>
<dbReference type="InterPro" id="IPR012677">
    <property type="entry name" value="Nucleotide-bd_a/b_plait_sf"/>
</dbReference>
<feature type="region of interest" description="Disordered" evidence="31">
    <location>
        <begin position="423"/>
        <end position="478"/>
    </location>
</feature>
<evidence type="ECO:0000256" key="11">
    <source>
        <dbReference type="ARBA" id="ARBA00022801"/>
    </source>
</evidence>
<evidence type="ECO:0000256" key="29">
    <source>
        <dbReference type="PIRSR" id="PIRSR625705-1"/>
    </source>
</evidence>
<dbReference type="EMBL" id="JAMKOV010000006">
    <property type="protein sequence ID" value="KAI8039088.1"/>
    <property type="molecule type" value="Genomic_DNA"/>
</dbReference>
<protein>
    <recommendedName>
        <fullName evidence="6">beta-N-acetylhexosaminidase</fullName>
        <ecNumber evidence="6">3.2.1.52</ecNumber>
    </recommendedName>
</protein>
<keyword evidence="24" id="KW-0755">Steroidogenesis</keyword>
<dbReference type="FunFam" id="3.10.20.30:FF:000013">
    <property type="entry name" value="Adrenodoxin, mitochondrial"/>
    <property type="match status" value="1"/>
</dbReference>
<evidence type="ECO:0000256" key="17">
    <source>
        <dbReference type="ARBA" id="ARBA00023098"/>
    </source>
</evidence>
<gene>
    <name evidence="35" type="ORF">M5D96_007803</name>
</gene>
<feature type="domain" description="RRM" evidence="32">
    <location>
        <begin position="66"/>
        <end position="145"/>
    </location>
</feature>
<name>A0A9P9YLT2_9MUSC</name>
<dbReference type="InterPro" id="IPR034203">
    <property type="entry name" value="RBM45_RRM1"/>
</dbReference>
<dbReference type="InterPro" id="IPR018298">
    <property type="entry name" value="Adrenodoxin_Fe-S_BS"/>
</dbReference>
<dbReference type="GO" id="GO:0005886">
    <property type="term" value="C:plasma membrane"/>
    <property type="evidence" value="ECO:0007669"/>
    <property type="project" value="TreeGrafter"/>
</dbReference>
<evidence type="ECO:0000259" key="34">
    <source>
        <dbReference type="PROSITE" id="PS51351"/>
    </source>
</evidence>
<evidence type="ECO:0000256" key="25">
    <source>
        <dbReference type="ARBA" id="ARBA00023295"/>
    </source>
</evidence>
<keyword evidence="20" id="KW-0804">Transcription</keyword>
<dbReference type="PRINTS" id="PR00738">
    <property type="entry name" value="GLHYDRLASE20"/>
</dbReference>
<dbReference type="Gene3D" id="3.20.20.80">
    <property type="entry name" value="Glycosidases"/>
    <property type="match status" value="1"/>
</dbReference>
<feature type="compositionally biased region" description="Basic and acidic residues" evidence="31">
    <location>
        <begin position="423"/>
        <end position="435"/>
    </location>
</feature>
<dbReference type="SUPFAM" id="SSF51445">
    <property type="entry name" value="(Trans)glycosidases"/>
    <property type="match status" value="1"/>
</dbReference>
<keyword evidence="16" id="KW-0805">Transcription regulation</keyword>
<evidence type="ECO:0000256" key="7">
    <source>
        <dbReference type="ARBA" id="ARBA00022448"/>
    </source>
</evidence>
<dbReference type="Gene3D" id="3.30.379.10">
    <property type="entry name" value="Chitobiase/beta-hexosaminidase domain 2-like"/>
    <property type="match status" value="1"/>
</dbReference>
<dbReference type="GO" id="GO:0005975">
    <property type="term" value="P:carbohydrate metabolic process"/>
    <property type="evidence" value="ECO:0007669"/>
    <property type="project" value="InterPro"/>
</dbReference>
<dbReference type="InterPro" id="IPR035979">
    <property type="entry name" value="RBD_domain_sf"/>
</dbReference>
<keyword evidence="15" id="KW-0411">Iron-sulfur</keyword>
<evidence type="ECO:0000256" key="24">
    <source>
        <dbReference type="ARBA" id="ARBA00023250"/>
    </source>
</evidence>
<dbReference type="GO" id="GO:0045998">
    <property type="term" value="P:positive regulation of ecdysteroid biosynthetic process"/>
    <property type="evidence" value="ECO:0007669"/>
    <property type="project" value="UniProtKB-ARBA"/>
</dbReference>
<dbReference type="Pfam" id="PF00728">
    <property type="entry name" value="Glyco_hydro_20"/>
    <property type="match status" value="1"/>
</dbReference>
<feature type="compositionally biased region" description="Basic and acidic residues" evidence="31">
    <location>
        <begin position="442"/>
        <end position="451"/>
    </location>
</feature>
<evidence type="ECO:0000256" key="20">
    <source>
        <dbReference type="ARBA" id="ARBA00023163"/>
    </source>
</evidence>
<dbReference type="InterPro" id="IPR036388">
    <property type="entry name" value="WH-like_DNA-bd_sf"/>
</dbReference>
<dbReference type="Proteomes" id="UP001059596">
    <property type="component" value="Unassembled WGS sequence"/>
</dbReference>
<dbReference type="InterPro" id="IPR017853">
    <property type="entry name" value="GH"/>
</dbReference>
<dbReference type="EC" id="3.2.1.52" evidence="6"/>
<feature type="domain" description="RRM" evidence="32">
    <location>
        <begin position="353"/>
        <end position="424"/>
    </location>
</feature>
<keyword evidence="21" id="KW-0325">Glycoprotein</keyword>
<evidence type="ECO:0000256" key="15">
    <source>
        <dbReference type="ARBA" id="ARBA00023014"/>
    </source>
</evidence>
<evidence type="ECO:0000256" key="30">
    <source>
        <dbReference type="PROSITE-ProRule" id="PRU00176"/>
    </source>
</evidence>
<evidence type="ECO:0000256" key="5">
    <source>
        <dbReference type="ARBA" id="ARBA00010914"/>
    </source>
</evidence>
<keyword evidence="22" id="KW-0753">Steroid metabolism</keyword>
<dbReference type="GO" id="GO:0140647">
    <property type="term" value="P:P450-containing electron transport chain"/>
    <property type="evidence" value="ECO:0007669"/>
    <property type="project" value="InterPro"/>
</dbReference>
<dbReference type="InterPro" id="IPR036390">
    <property type="entry name" value="WH_DNA-bd_sf"/>
</dbReference>
<keyword evidence="8" id="KW-0001">2Fe-2S</keyword>
<dbReference type="InterPro" id="IPR003166">
    <property type="entry name" value="TFIIE_bsu_DNA-bd"/>
</dbReference>
<evidence type="ECO:0000256" key="4">
    <source>
        <dbReference type="ARBA" id="ARBA00006285"/>
    </source>
</evidence>
<proteinExistence type="inferred from homology"/>
<evidence type="ECO:0000256" key="19">
    <source>
        <dbReference type="ARBA" id="ARBA00023128"/>
    </source>
</evidence>
<dbReference type="InterPro" id="IPR036010">
    <property type="entry name" value="2Fe-2S_ferredoxin-like_sf"/>
</dbReference>
<feature type="region of interest" description="Disordered" evidence="31">
    <location>
        <begin position="235"/>
        <end position="268"/>
    </location>
</feature>
<reference evidence="35" key="1">
    <citation type="journal article" date="2023" name="Genome Biol. Evol.">
        <title>Long-read-based Genome Assembly of Drosophila gunungcola Reveals Fewer Chemosensory Genes in Flower-breeding Species.</title>
        <authorList>
            <person name="Negi A."/>
            <person name="Liao B.Y."/>
            <person name="Yeh S.D."/>
        </authorList>
    </citation>
    <scope>NUCLEOTIDE SEQUENCE</scope>
    <source>
        <strain evidence="35">Sukarami</strain>
    </source>
</reference>
<dbReference type="InterPro" id="IPR012675">
    <property type="entry name" value="Beta-grasp_dom_sf"/>
</dbReference>
<dbReference type="FunFam" id="3.30.70.330:FF:001374">
    <property type="entry name" value="RNA-binding protein 45"/>
    <property type="match status" value="1"/>
</dbReference>
<evidence type="ECO:0000256" key="13">
    <source>
        <dbReference type="ARBA" id="ARBA00022982"/>
    </source>
</evidence>
<dbReference type="Pfam" id="PF00076">
    <property type="entry name" value="RRM_1"/>
    <property type="match status" value="3"/>
</dbReference>
<dbReference type="PROSITE" id="PS51351">
    <property type="entry name" value="TFIIE_BETA_C"/>
    <property type="match status" value="1"/>
</dbReference>
<comment type="caution">
    <text evidence="35">The sequence shown here is derived from an EMBL/GenBank/DDBJ whole genome shotgun (WGS) entry which is preliminary data.</text>
</comment>
<evidence type="ECO:0000256" key="3">
    <source>
        <dbReference type="ARBA" id="ARBA00004173"/>
    </source>
</evidence>
<dbReference type="SUPFAM" id="SSF55545">
    <property type="entry name" value="beta-N-acetylhexosaminidase-like domain"/>
    <property type="match status" value="1"/>
</dbReference>
<dbReference type="GO" id="GO:0003677">
    <property type="term" value="F:DNA binding"/>
    <property type="evidence" value="ECO:0007669"/>
    <property type="project" value="UniProtKB-KW"/>
</dbReference>
<dbReference type="GO" id="GO:0006367">
    <property type="term" value="P:transcription initiation at RNA polymerase II promoter"/>
    <property type="evidence" value="ECO:0007669"/>
    <property type="project" value="InterPro"/>
</dbReference>
<evidence type="ECO:0000256" key="23">
    <source>
        <dbReference type="ARBA" id="ARBA00023242"/>
    </source>
</evidence>
<dbReference type="Gene3D" id="3.30.70.330">
    <property type="match status" value="3"/>
</dbReference>
<feature type="active site" description="Proton donor" evidence="29">
    <location>
        <position position="1010"/>
    </location>
</feature>
<keyword evidence="13" id="KW-0249">Electron transport</keyword>
<evidence type="ECO:0000256" key="2">
    <source>
        <dbReference type="ARBA" id="ARBA00004123"/>
    </source>
</evidence>
<dbReference type="PANTHER" id="PTHR22600:SF26">
    <property type="entry name" value="BETA-N-ACETYLHEXOSAMINIDASE"/>
    <property type="match status" value="1"/>
</dbReference>
<feature type="domain" description="RRM" evidence="32">
    <location>
        <begin position="167"/>
        <end position="246"/>
    </location>
</feature>
<comment type="similarity">
    <text evidence="4">Belongs to the glycosyl hydrolase 20 family.</text>
</comment>
<dbReference type="GO" id="GO:0006694">
    <property type="term" value="P:steroid biosynthetic process"/>
    <property type="evidence" value="ECO:0007669"/>
    <property type="project" value="UniProtKB-KW"/>
</dbReference>
<dbReference type="FunFam" id="1.10.10.10:FF:000177">
    <property type="entry name" value="Transcription initiation factor IIE subunit beta"/>
    <property type="match status" value="1"/>
</dbReference>
<comment type="similarity">
    <text evidence="5">Belongs to the adrenodoxin/putidaredoxin family.</text>
</comment>
<keyword evidence="36" id="KW-1185">Reference proteome</keyword>
<dbReference type="GO" id="GO:0005634">
    <property type="term" value="C:nucleus"/>
    <property type="evidence" value="ECO:0007669"/>
    <property type="project" value="UniProtKB-SubCell"/>
</dbReference>
<dbReference type="InterPro" id="IPR015883">
    <property type="entry name" value="Glyco_hydro_20_cat"/>
</dbReference>
<feature type="region of interest" description="Disordered" evidence="31">
    <location>
        <begin position="1"/>
        <end position="63"/>
    </location>
</feature>
<comment type="function">
    <text evidence="28">Required for ecdysteroidogenesis in the prothoracic gland which is necessary for larval to pupal transition.</text>
</comment>
<evidence type="ECO:0000256" key="31">
    <source>
        <dbReference type="SAM" id="MobiDB-lite"/>
    </source>
</evidence>
<dbReference type="SMART" id="SM00360">
    <property type="entry name" value="RRM"/>
    <property type="match status" value="3"/>
</dbReference>
<dbReference type="GO" id="GO:0046872">
    <property type="term" value="F:metal ion binding"/>
    <property type="evidence" value="ECO:0007669"/>
    <property type="project" value="UniProtKB-KW"/>
</dbReference>
<evidence type="ECO:0000256" key="26">
    <source>
        <dbReference type="ARBA" id="ARBA00025581"/>
    </source>
</evidence>
<comment type="catalytic activity">
    <reaction evidence="1">
        <text>Hydrolysis of terminal non-reducing N-acetyl-D-hexosamine residues in N-acetyl-beta-D-hexosaminides.</text>
        <dbReference type="EC" id="3.2.1.52"/>
    </reaction>
</comment>
<dbReference type="CDD" id="cd12366">
    <property type="entry name" value="RRM1_RBM45"/>
    <property type="match status" value="1"/>
</dbReference>
<dbReference type="SUPFAM" id="SSF54928">
    <property type="entry name" value="RNA-binding domain, RBD"/>
    <property type="match status" value="2"/>
</dbReference>
<feature type="compositionally biased region" description="Basic residues" evidence="31">
    <location>
        <begin position="636"/>
        <end position="653"/>
    </location>
</feature>
<feature type="domain" description="TFIIE beta" evidence="34">
    <location>
        <begin position="480"/>
        <end position="562"/>
    </location>
</feature>
<dbReference type="GO" id="GO:0051537">
    <property type="term" value="F:2 iron, 2 sulfur cluster binding"/>
    <property type="evidence" value="ECO:0007669"/>
    <property type="project" value="UniProtKB-KW"/>
</dbReference>
<feature type="region of interest" description="Disordered" evidence="31">
    <location>
        <begin position="633"/>
        <end position="653"/>
    </location>
</feature>
<evidence type="ECO:0000256" key="16">
    <source>
        <dbReference type="ARBA" id="ARBA00023015"/>
    </source>
</evidence>
<dbReference type="InterPro" id="IPR000504">
    <property type="entry name" value="RRM_dom"/>
</dbReference>
<dbReference type="InterPro" id="IPR001041">
    <property type="entry name" value="2Fe-2S_ferredoxin-type"/>
</dbReference>
<keyword evidence="14" id="KW-0408">Iron</keyword>
<evidence type="ECO:0000259" key="32">
    <source>
        <dbReference type="PROSITE" id="PS50102"/>
    </source>
</evidence>
<feature type="domain" description="2Fe-2S ferredoxin-type" evidence="33">
    <location>
        <begin position="1198"/>
        <end position="1303"/>
    </location>
</feature>
<dbReference type="GO" id="GO:0003723">
    <property type="term" value="F:RNA binding"/>
    <property type="evidence" value="ECO:0007669"/>
    <property type="project" value="UniProtKB-UniRule"/>
</dbReference>
<dbReference type="PROSITE" id="PS50102">
    <property type="entry name" value="RRM"/>
    <property type="match status" value="3"/>
</dbReference>
<keyword evidence="23" id="KW-0539">Nucleus</keyword>
<evidence type="ECO:0000256" key="18">
    <source>
        <dbReference type="ARBA" id="ARBA00023125"/>
    </source>
</evidence>
<dbReference type="GO" id="GO:0030203">
    <property type="term" value="P:glycosaminoglycan metabolic process"/>
    <property type="evidence" value="ECO:0007669"/>
    <property type="project" value="TreeGrafter"/>
</dbReference>
<keyword evidence="12 30" id="KW-0694">RNA-binding</keyword>
<keyword evidence="25" id="KW-0326">Glycosidase</keyword>
<keyword evidence="9" id="KW-0479">Metal-binding</keyword>
<dbReference type="PROSITE" id="PS00814">
    <property type="entry name" value="ADX"/>
    <property type="match status" value="1"/>
</dbReference>
<dbReference type="FunFam" id="3.20.20.80:FF:000063">
    <property type="entry name" value="Beta-hexosaminidase"/>
    <property type="match status" value="1"/>
</dbReference>
<dbReference type="CDD" id="cd07977">
    <property type="entry name" value="TFIIE_beta_winged_helix"/>
    <property type="match status" value="1"/>
</dbReference>
<comment type="cofactor">
    <cofactor evidence="27">
        <name>[2Fe-2S] cluster</name>
        <dbReference type="ChEBI" id="CHEBI:190135"/>
    </cofactor>
</comment>
<dbReference type="InterPro" id="IPR025705">
    <property type="entry name" value="Beta_hexosaminidase_sua/sub"/>
</dbReference>
<accession>A0A9P9YLT2</accession>
<evidence type="ECO:0000256" key="9">
    <source>
        <dbReference type="ARBA" id="ARBA00022723"/>
    </source>
</evidence>
<evidence type="ECO:0000259" key="33">
    <source>
        <dbReference type="PROSITE" id="PS51085"/>
    </source>
</evidence>
<evidence type="ECO:0000256" key="21">
    <source>
        <dbReference type="ARBA" id="ARBA00023180"/>
    </source>
</evidence>
<sequence>MDGHTFFMYTPSKRQKTGKRSEVQKSQRKNKISGRRIRTMSDYRSQSRGGGRGGQEYSNDDDPPMSRLFIICNKAHTEEDFREAFSQYGEIEDIWVVKDKHTQENKGIAYVKFSKTSDAAKAQEEMNGKTIGKMDRTLKVLVAANRNQGSNKSENEQEKYVRLFIVIPKTATEEDIREEFSQWGEVETVTIVKEKNNGNPKGFGYVRFTKFYYAAVAFENCSAKYKAVFAEPKGSTRTQRDQYGRPAEDNPLYSGSSSGGGGNSYNNDWNASQNNDMSAFLRMQNVPVAQPSCLEVNVSNCVNQDQLWRLFDIIPGLDYCQIMREQRTKKDAICNVPLPPTQPLASPDAQVAQRLFIVLSANLPHSILKNIFSCWSGLIDVYLLPNKNCGYVKYAEAESAQMAIHTLNGAEICGTKIKVMEAEERSGSDGDDGGRKRLRLGIVEKKSKPDRPAPPPPSDDSKRKMRPPTAPKLDASTYKTMSGSSQYRFGVLAKIVKFMRTRHQDGDDHPLTIEEILDETNQLDIGQSVKNWLSSEALHNNPKVEASPCGTKFSFKPVYKIKDGKTLMRLLKQHDLKGLGGILLDDVQESLPHCEKVDEEFQKLWRSATVDAMDDAKIDEYLEKQGIRSMQDHGLKKPVPKRKKAANKKRQFKKPRDNEHLADVLEVYEDNTLTLKGVDAMKRTALGVALLLALVAQLTAHSANDLVYGYECRSGLCQKVELSEENFAKAISMPVCRLFCGSAIGTLWPKPTGAVDISFIDFHVNGTARQEKLWRAAEDRFMDMLEAQIPDRKILARGGYRMSVNINIPNEPTPARLTLETDESYVLDIDTDASARHGLETLAQLVVYDDIRREVQVTANATIHDAPVYKWRGLLLDTSRNYYSVKSIKRTLEGMALVKLNTFHWHITDSHSFPLEVEKRPELHKLGAYSQRQVYTRRDVAEVVEYGRVRGIRVMPEFDAPAHPWKSYCVEPPCGQLDPTVDEMYDVLEDIYGTMYDQFNPDVFHMGGDEVSTSCWNSSQAIQQWMKKQGWKLETADFMRLGLTEEPFIDEYLNPERYIIQIWTTGADPKVKKILERGYKIIVSNYDALYLDCGGPGWVTDGNNWCSPYIGWQKHHVLGAEGAIWSEQIDEHTLDNRFWPRASALAERLWSDPIGGWREAESRLLLHRQRLVDNGLGAEAMQPQWCLQNEHECPIDAVNITFVRANGDKIKTSGKVGDSLLDVVVNNNVDLDGFGACEGTLTCSTCHLIFKTSDFEKLPDKPGDEELDMLDLAYELTDTSRLGCQITLSKDMEGLEVHVPSTINDARAA</sequence>
<evidence type="ECO:0000256" key="8">
    <source>
        <dbReference type="ARBA" id="ARBA00022714"/>
    </source>
</evidence>